<dbReference type="NCBIfam" id="NF010298">
    <property type="entry name" value="PRK13738.1"/>
    <property type="match status" value="1"/>
</dbReference>
<name>A0A5T8GLA9_SALER</name>
<reference evidence="3" key="1">
    <citation type="submission" date="2018-07" db="EMBL/GenBank/DDBJ databases">
        <authorList>
            <consortium name="PulseNet: The National Subtyping Network for Foodborne Disease Surveillance"/>
            <person name="Tarr C.L."/>
            <person name="Trees E."/>
            <person name="Katz L.S."/>
            <person name="Carleton-Romer H.A."/>
            <person name="Stroika S."/>
            <person name="Kucerova Z."/>
            <person name="Roache K.F."/>
            <person name="Sabol A.L."/>
            <person name="Besser J."/>
            <person name="Gerner-Smidt P."/>
        </authorList>
    </citation>
    <scope>NUCLEOTIDE SEQUENCE</scope>
    <source>
        <strain evidence="3">PNUSAS044750</strain>
    </source>
</reference>
<dbReference type="NCBIfam" id="TIGR02743">
    <property type="entry name" value="TraW"/>
    <property type="match status" value="1"/>
</dbReference>
<accession>A0A5T8GLA9</accession>
<evidence type="ECO:0000313" key="3">
    <source>
        <dbReference type="EMBL" id="EBN5353830.1"/>
    </source>
</evidence>
<evidence type="ECO:0000256" key="1">
    <source>
        <dbReference type="SAM" id="SignalP"/>
    </source>
</evidence>
<protein>
    <submittedName>
        <fullName evidence="3">Type-F conjugative transfer system protein TraW</fullName>
    </submittedName>
</protein>
<gene>
    <name evidence="3" type="primary">traW</name>
    <name evidence="3" type="ORF">DVE28_22130</name>
</gene>
<keyword evidence="1" id="KW-0732">Signal</keyword>
<dbReference type="Pfam" id="PF12477">
    <property type="entry name" value="TraW_N"/>
    <property type="match status" value="1"/>
</dbReference>
<organism evidence="3">
    <name type="scientific">Salmonella enterica</name>
    <name type="common">Salmonella choleraesuis</name>
    <dbReference type="NCBI Taxonomy" id="28901"/>
    <lineage>
        <taxon>Bacteria</taxon>
        <taxon>Pseudomonadati</taxon>
        <taxon>Pseudomonadota</taxon>
        <taxon>Gammaproteobacteria</taxon>
        <taxon>Enterobacterales</taxon>
        <taxon>Enterobacteriaceae</taxon>
        <taxon>Salmonella</taxon>
    </lineage>
</organism>
<sequence>MKKGLLALLLISGVAQAKNLGTWGEMYPIAEQDMLTTIQTRLKAMEASGEMAREQEAFKQRVIENTLRPKPVEGLTLAQENTTHYIDPSLTVSEDLKDHQGRVFARKGQVINPLDTVPFTDTLYFIDADNPQQLSWMKAQKPGTLTYRVILVNGDIREATKALDTRIYFDQDGTLSRKFELKAIPARVTLSEDRRRLRVDTFALPGPGEAHE</sequence>
<dbReference type="AlphaFoldDB" id="A0A5T8GLA9"/>
<dbReference type="InterPro" id="IPR014114">
    <property type="entry name" value="TraW"/>
</dbReference>
<dbReference type="InterPro" id="IPR025864">
    <property type="entry name" value="TraW_N_dom"/>
</dbReference>
<dbReference type="EMBL" id="AAGGBR010000041">
    <property type="protein sequence ID" value="EBN5353830.1"/>
    <property type="molecule type" value="Genomic_DNA"/>
</dbReference>
<evidence type="ECO:0000259" key="2">
    <source>
        <dbReference type="Pfam" id="PF12477"/>
    </source>
</evidence>
<comment type="caution">
    <text evidence="3">The sequence shown here is derived from an EMBL/GenBank/DDBJ whole genome shotgun (WGS) entry which is preliminary data.</text>
</comment>
<feature type="signal peptide" evidence="1">
    <location>
        <begin position="1"/>
        <end position="17"/>
    </location>
</feature>
<proteinExistence type="predicted"/>
<feature type="domain" description="Type-F conjugative transfer system protein TraW N-terminal" evidence="2">
    <location>
        <begin position="4"/>
        <end position="30"/>
    </location>
</feature>
<feature type="chain" id="PRO_5026241910" evidence="1">
    <location>
        <begin position="18"/>
        <end position="212"/>
    </location>
</feature>